<dbReference type="EMBL" id="JAQQBR010000006">
    <property type="protein sequence ID" value="KAK0174881.1"/>
    <property type="molecule type" value="Genomic_DNA"/>
</dbReference>
<evidence type="ECO:0000259" key="11">
    <source>
        <dbReference type="Pfam" id="PF00151"/>
    </source>
</evidence>
<evidence type="ECO:0000256" key="2">
    <source>
        <dbReference type="ARBA" id="ARBA00004613"/>
    </source>
</evidence>
<dbReference type="InterPro" id="IPR029058">
    <property type="entry name" value="AB_hydrolase_fold"/>
</dbReference>
<feature type="compositionally biased region" description="Acidic residues" evidence="9">
    <location>
        <begin position="355"/>
        <end position="372"/>
    </location>
</feature>
<dbReference type="PRINTS" id="PR00821">
    <property type="entry name" value="TAGLIPASE"/>
</dbReference>
<dbReference type="InterPro" id="IPR033906">
    <property type="entry name" value="Lipase_N"/>
</dbReference>
<comment type="similarity">
    <text evidence="3 8">Belongs to the AB hydrolase superfamily. Lipase family.</text>
</comment>
<evidence type="ECO:0000256" key="4">
    <source>
        <dbReference type="ARBA" id="ARBA00013179"/>
    </source>
</evidence>
<dbReference type="Gene3D" id="3.40.50.1820">
    <property type="entry name" value="alpha/beta hydrolase"/>
    <property type="match status" value="1"/>
</dbReference>
<dbReference type="InterPro" id="IPR013818">
    <property type="entry name" value="Lipase"/>
</dbReference>
<name>A0AA39KV95_MICHY</name>
<sequence>MVLPLLIAGALIYCNVVIPNDMRSEIYYDPYSCDTCPDINKDIQFHLYTRKNPNISHALHPNNDSTFINSPFNPKHKTVIIVHGFTGDAKTHSSQSSKNALLQKGEYNAILVDWGNLSGAPDYCKVITRMPVTGTYVAQLIMSLENIFSISRSTFHVIGFSLGAHISGLTGEALARNDPKKIKIGRITGLDPAGPGFEASNGLDKTDATFVDIIHTNTIKYGIEKSIGHVDFYVNYGFRQPGCYLHEVGCSHMRAWKIFAESVSTPYAFPAFRCGPAGKWRKTKLLMGRLSRPQSNCRNFEGDYMGIIAKPKSEGIFTVFTNDHPPYGNSWGITPSNTVEESDEAVCDNSNIDYDNNENDTFSDEDSNEDNEIPSDITDEHAEHKQMEMNNNMSNNISVSLI</sequence>
<feature type="region of interest" description="Disordered" evidence="9">
    <location>
        <begin position="353"/>
        <end position="372"/>
    </location>
</feature>
<organism evidence="12 13">
    <name type="scientific">Microctonus hyperodae</name>
    <name type="common">Parasitoid wasp</name>
    <dbReference type="NCBI Taxonomy" id="165561"/>
    <lineage>
        <taxon>Eukaryota</taxon>
        <taxon>Metazoa</taxon>
        <taxon>Ecdysozoa</taxon>
        <taxon>Arthropoda</taxon>
        <taxon>Hexapoda</taxon>
        <taxon>Insecta</taxon>
        <taxon>Pterygota</taxon>
        <taxon>Neoptera</taxon>
        <taxon>Endopterygota</taxon>
        <taxon>Hymenoptera</taxon>
        <taxon>Apocrita</taxon>
        <taxon>Ichneumonoidea</taxon>
        <taxon>Braconidae</taxon>
        <taxon>Euphorinae</taxon>
        <taxon>Microctonus</taxon>
    </lineage>
</organism>
<keyword evidence="10" id="KW-0732">Signal</keyword>
<evidence type="ECO:0000256" key="7">
    <source>
        <dbReference type="ARBA" id="ARBA00023157"/>
    </source>
</evidence>
<keyword evidence="7" id="KW-1015">Disulfide bond</keyword>
<evidence type="ECO:0000313" key="13">
    <source>
        <dbReference type="Proteomes" id="UP001168972"/>
    </source>
</evidence>
<evidence type="ECO:0000256" key="1">
    <source>
        <dbReference type="ARBA" id="ARBA00000111"/>
    </source>
</evidence>
<protein>
    <recommendedName>
        <fullName evidence="4">phospholipase A1</fullName>
        <ecNumber evidence="4">3.1.1.32</ecNumber>
    </recommendedName>
</protein>
<comment type="catalytic activity">
    <reaction evidence="1">
        <text>a 1,2-diacyl-sn-glycero-3-phosphocholine + H2O = a 2-acyl-sn-glycero-3-phosphocholine + a fatty acid + H(+)</text>
        <dbReference type="Rhea" id="RHEA:18689"/>
        <dbReference type="ChEBI" id="CHEBI:15377"/>
        <dbReference type="ChEBI" id="CHEBI:15378"/>
        <dbReference type="ChEBI" id="CHEBI:28868"/>
        <dbReference type="ChEBI" id="CHEBI:57643"/>
        <dbReference type="ChEBI" id="CHEBI:57875"/>
        <dbReference type="EC" id="3.1.1.32"/>
    </reaction>
</comment>
<gene>
    <name evidence="12" type="ORF">PV327_010598</name>
</gene>
<evidence type="ECO:0000256" key="3">
    <source>
        <dbReference type="ARBA" id="ARBA00010701"/>
    </source>
</evidence>
<evidence type="ECO:0000256" key="6">
    <source>
        <dbReference type="ARBA" id="ARBA00022801"/>
    </source>
</evidence>
<dbReference type="CDD" id="cd00707">
    <property type="entry name" value="Pancreat_lipase_like"/>
    <property type="match status" value="1"/>
</dbReference>
<dbReference type="GO" id="GO:0008970">
    <property type="term" value="F:phospholipase A1 activity"/>
    <property type="evidence" value="ECO:0007669"/>
    <property type="project" value="UniProtKB-EC"/>
</dbReference>
<feature type="chain" id="PRO_5041424079" description="phospholipase A1" evidence="10">
    <location>
        <begin position="20"/>
        <end position="402"/>
    </location>
</feature>
<evidence type="ECO:0000256" key="5">
    <source>
        <dbReference type="ARBA" id="ARBA00022525"/>
    </source>
</evidence>
<comment type="caution">
    <text evidence="12">The sequence shown here is derived from an EMBL/GenBank/DDBJ whole genome shotgun (WGS) entry which is preliminary data.</text>
</comment>
<dbReference type="InterPro" id="IPR000734">
    <property type="entry name" value="TAG_lipase"/>
</dbReference>
<dbReference type="AlphaFoldDB" id="A0AA39KV95"/>
<evidence type="ECO:0000256" key="8">
    <source>
        <dbReference type="RuleBase" id="RU004262"/>
    </source>
</evidence>
<evidence type="ECO:0000256" key="9">
    <source>
        <dbReference type="SAM" id="MobiDB-lite"/>
    </source>
</evidence>
<dbReference type="GO" id="GO:0016042">
    <property type="term" value="P:lipid catabolic process"/>
    <property type="evidence" value="ECO:0007669"/>
    <property type="project" value="TreeGrafter"/>
</dbReference>
<dbReference type="Pfam" id="PF00151">
    <property type="entry name" value="Lipase"/>
    <property type="match status" value="1"/>
</dbReference>
<evidence type="ECO:0000313" key="12">
    <source>
        <dbReference type="EMBL" id="KAK0174881.1"/>
    </source>
</evidence>
<comment type="subcellular location">
    <subcellularLocation>
        <location evidence="2">Secreted</location>
    </subcellularLocation>
</comment>
<dbReference type="EC" id="3.1.1.32" evidence="4"/>
<reference evidence="12" key="1">
    <citation type="journal article" date="2023" name="bioRxiv">
        <title>Scaffold-level genome assemblies of two parasitoid biocontrol wasps reveal the parthenogenesis mechanism and an associated novel virus.</title>
        <authorList>
            <person name="Inwood S."/>
            <person name="Skelly J."/>
            <person name="Guhlin J."/>
            <person name="Harrop T."/>
            <person name="Goldson S."/>
            <person name="Dearden P."/>
        </authorList>
    </citation>
    <scope>NUCLEOTIDE SEQUENCE</scope>
    <source>
        <strain evidence="12">Lincoln</strain>
        <tissue evidence="12">Whole body</tissue>
    </source>
</reference>
<dbReference type="Proteomes" id="UP001168972">
    <property type="component" value="Unassembled WGS sequence"/>
</dbReference>
<evidence type="ECO:0000256" key="10">
    <source>
        <dbReference type="SAM" id="SignalP"/>
    </source>
</evidence>
<dbReference type="PANTHER" id="PTHR11610">
    <property type="entry name" value="LIPASE"/>
    <property type="match status" value="1"/>
</dbReference>
<dbReference type="GO" id="GO:0005615">
    <property type="term" value="C:extracellular space"/>
    <property type="evidence" value="ECO:0007669"/>
    <property type="project" value="TreeGrafter"/>
</dbReference>
<accession>A0AA39KV95</accession>
<feature type="signal peptide" evidence="10">
    <location>
        <begin position="1"/>
        <end position="19"/>
    </location>
</feature>
<proteinExistence type="inferred from homology"/>
<keyword evidence="13" id="KW-1185">Reference proteome</keyword>
<keyword evidence="6" id="KW-0378">Hydrolase</keyword>
<dbReference type="SUPFAM" id="SSF53474">
    <property type="entry name" value="alpha/beta-Hydrolases"/>
    <property type="match status" value="1"/>
</dbReference>
<keyword evidence="5" id="KW-0964">Secreted</keyword>
<feature type="domain" description="Lipase" evidence="11">
    <location>
        <begin position="40"/>
        <end position="286"/>
    </location>
</feature>
<reference evidence="12" key="2">
    <citation type="submission" date="2023-03" db="EMBL/GenBank/DDBJ databases">
        <authorList>
            <person name="Inwood S.N."/>
            <person name="Skelly J.G."/>
            <person name="Guhlin J."/>
            <person name="Harrop T.W.R."/>
            <person name="Goldson S.G."/>
            <person name="Dearden P.K."/>
        </authorList>
    </citation>
    <scope>NUCLEOTIDE SEQUENCE</scope>
    <source>
        <strain evidence="12">Lincoln</strain>
        <tissue evidence="12">Whole body</tissue>
    </source>
</reference>